<dbReference type="SUPFAM" id="SSF52540">
    <property type="entry name" value="P-loop containing nucleoside triphosphate hydrolases"/>
    <property type="match status" value="1"/>
</dbReference>
<dbReference type="InterPro" id="IPR003593">
    <property type="entry name" value="AAA+_ATPase"/>
</dbReference>
<dbReference type="RefSeq" id="WP_370443221.1">
    <property type="nucleotide sequence ID" value="NZ_JBGFTU010000040.1"/>
</dbReference>
<evidence type="ECO:0000313" key="5">
    <source>
        <dbReference type="EMBL" id="MEZ0167008.1"/>
    </source>
</evidence>
<organism evidence="5 6">
    <name type="scientific">Kineococcus halophytocola</name>
    <dbReference type="NCBI Taxonomy" id="3234027"/>
    <lineage>
        <taxon>Bacteria</taxon>
        <taxon>Bacillati</taxon>
        <taxon>Actinomycetota</taxon>
        <taxon>Actinomycetes</taxon>
        <taxon>Kineosporiales</taxon>
        <taxon>Kineosporiaceae</taxon>
        <taxon>Kineococcus</taxon>
    </lineage>
</organism>
<dbReference type="Proteomes" id="UP001565927">
    <property type="component" value="Unassembled WGS sequence"/>
</dbReference>
<keyword evidence="6" id="KW-1185">Reference proteome</keyword>
<reference evidence="5 6" key="1">
    <citation type="submission" date="2024-07" db="EMBL/GenBank/DDBJ databases">
        <authorList>
            <person name="Thanompreechachai J."/>
            <person name="Duangmal K."/>
        </authorList>
    </citation>
    <scope>NUCLEOTIDE SEQUENCE [LARGE SCALE GENOMIC DNA]</scope>
    <source>
        <strain evidence="5 6">LSe6-4</strain>
    </source>
</reference>
<proteinExistence type="predicted"/>
<dbReference type="InterPro" id="IPR003439">
    <property type="entry name" value="ABC_transporter-like_ATP-bd"/>
</dbReference>
<protein>
    <submittedName>
        <fullName evidence="5">ABC transporter ATP-binding protein</fullName>
    </submittedName>
</protein>
<dbReference type="Gene3D" id="3.40.50.300">
    <property type="entry name" value="P-loop containing nucleotide triphosphate hydrolases"/>
    <property type="match status" value="1"/>
</dbReference>
<dbReference type="GO" id="GO:0005524">
    <property type="term" value="F:ATP binding"/>
    <property type="evidence" value="ECO:0007669"/>
    <property type="project" value="UniProtKB-KW"/>
</dbReference>
<keyword evidence="2 5" id="KW-0067">ATP-binding</keyword>
<dbReference type="CDD" id="cd03214">
    <property type="entry name" value="ABC_Iron-Siderophores_B12_Hemin"/>
    <property type="match status" value="1"/>
</dbReference>
<keyword evidence="1" id="KW-0547">Nucleotide-binding</keyword>
<accession>A0ABV4H5Z4</accession>
<feature type="compositionally biased region" description="Low complexity" evidence="3">
    <location>
        <begin position="276"/>
        <end position="290"/>
    </location>
</feature>
<dbReference type="Pfam" id="PF00005">
    <property type="entry name" value="ABC_tran"/>
    <property type="match status" value="1"/>
</dbReference>
<sequence>MRLAVHDLGVDLAGRRVVEGITFDCAPGSVTGLVGPNGSGKSTVCRAVYRALRPAAGSVHVDGRDVHTELGPRQVARRIAAMVQEGTLGVDSRVLDAVLVGRTPHFGALGRAGARDHAAVTDALQRVGAAHLAHREFTALSGGEKQRVLLARALAQHPGVLVLDEPTNHLDIAGQLDLLDLVRSLPVTVLAVLHDLNLAAASCDHLVVLAHGHLVAQGAPGDVLTPGLLHDVFGVRAHCGTNPLTGRVQLSYALAGADPTHPRSEIPCAPSPGSSPSPRSCRPPSSSPWA</sequence>
<dbReference type="PANTHER" id="PTHR42794">
    <property type="entry name" value="HEMIN IMPORT ATP-BINDING PROTEIN HMUV"/>
    <property type="match status" value="1"/>
</dbReference>
<comment type="caution">
    <text evidence="5">The sequence shown here is derived from an EMBL/GenBank/DDBJ whole genome shotgun (WGS) entry which is preliminary data.</text>
</comment>
<evidence type="ECO:0000313" key="6">
    <source>
        <dbReference type="Proteomes" id="UP001565927"/>
    </source>
</evidence>
<dbReference type="SMART" id="SM00382">
    <property type="entry name" value="AAA"/>
    <property type="match status" value="1"/>
</dbReference>
<evidence type="ECO:0000259" key="4">
    <source>
        <dbReference type="PROSITE" id="PS50893"/>
    </source>
</evidence>
<evidence type="ECO:0000256" key="2">
    <source>
        <dbReference type="ARBA" id="ARBA00022840"/>
    </source>
</evidence>
<dbReference type="InterPro" id="IPR017871">
    <property type="entry name" value="ABC_transporter-like_CS"/>
</dbReference>
<feature type="region of interest" description="Disordered" evidence="3">
    <location>
        <begin position="260"/>
        <end position="290"/>
    </location>
</feature>
<dbReference type="InterPro" id="IPR027417">
    <property type="entry name" value="P-loop_NTPase"/>
</dbReference>
<name>A0ABV4H5Z4_9ACTN</name>
<dbReference type="PANTHER" id="PTHR42794:SF2">
    <property type="entry name" value="ABC TRANSPORTER ATP-BINDING PROTEIN"/>
    <property type="match status" value="1"/>
</dbReference>
<dbReference type="EMBL" id="JBGFTU010000040">
    <property type="protein sequence ID" value="MEZ0167008.1"/>
    <property type="molecule type" value="Genomic_DNA"/>
</dbReference>
<dbReference type="PROSITE" id="PS50893">
    <property type="entry name" value="ABC_TRANSPORTER_2"/>
    <property type="match status" value="1"/>
</dbReference>
<feature type="domain" description="ABC transporter" evidence="4">
    <location>
        <begin position="3"/>
        <end position="236"/>
    </location>
</feature>
<evidence type="ECO:0000256" key="1">
    <source>
        <dbReference type="ARBA" id="ARBA00022741"/>
    </source>
</evidence>
<evidence type="ECO:0000256" key="3">
    <source>
        <dbReference type="SAM" id="MobiDB-lite"/>
    </source>
</evidence>
<gene>
    <name evidence="5" type="ORF">AB2L27_19820</name>
</gene>
<dbReference type="PROSITE" id="PS00211">
    <property type="entry name" value="ABC_TRANSPORTER_1"/>
    <property type="match status" value="1"/>
</dbReference>